<gene>
    <name evidence="3" type="ORF">Sango_2764300</name>
</gene>
<dbReference type="InterPro" id="IPR036691">
    <property type="entry name" value="Endo/exonu/phosph_ase_sf"/>
</dbReference>
<accession>A0AAE1T8R4</accession>
<dbReference type="PANTHER" id="PTHR33116">
    <property type="entry name" value="REVERSE TRANSCRIPTASE ZINC-BINDING DOMAIN-CONTAINING PROTEIN-RELATED-RELATED"/>
    <property type="match status" value="1"/>
</dbReference>
<feature type="region of interest" description="Disordered" evidence="1">
    <location>
        <begin position="217"/>
        <end position="267"/>
    </location>
</feature>
<dbReference type="InterPro" id="IPR005135">
    <property type="entry name" value="Endo/exonuclease/phosphatase"/>
</dbReference>
<dbReference type="GO" id="GO:0003824">
    <property type="term" value="F:catalytic activity"/>
    <property type="evidence" value="ECO:0007669"/>
    <property type="project" value="InterPro"/>
</dbReference>
<reference evidence="3" key="1">
    <citation type="submission" date="2020-06" db="EMBL/GenBank/DDBJ databases">
        <authorList>
            <person name="Li T."/>
            <person name="Hu X."/>
            <person name="Zhang T."/>
            <person name="Song X."/>
            <person name="Zhang H."/>
            <person name="Dai N."/>
            <person name="Sheng W."/>
            <person name="Hou X."/>
            <person name="Wei L."/>
        </authorList>
    </citation>
    <scope>NUCLEOTIDE SEQUENCE</scope>
    <source>
        <strain evidence="3">K16</strain>
        <tissue evidence="3">Leaf</tissue>
    </source>
</reference>
<evidence type="ECO:0000313" key="3">
    <source>
        <dbReference type="EMBL" id="KAK4383569.1"/>
    </source>
</evidence>
<dbReference type="Proteomes" id="UP001289374">
    <property type="component" value="Unassembled WGS sequence"/>
</dbReference>
<comment type="caution">
    <text evidence="3">The sequence shown here is derived from an EMBL/GenBank/DDBJ whole genome shotgun (WGS) entry which is preliminary data.</text>
</comment>
<dbReference type="Gene3D" id="3.60.10.10">
    <property type="entry name" value="Endonuclease/exonuclease/phosphatase"/>
    <property type="match status" value="1"/>
</dbReference>
<sequence>MQPTDHFGETDRADPVHTLEDFTALRILKIFWSLSGDDFQLNSSSMEEYVVVLGAWLLLLINSRRRCSLPLCFRFMDQDIHRMGRALNLSEDEEQGVIIPLGVWHGESDRQGFFLVGRILSTKPFHPEALKTVLQSAFNLVKGMDFKVIEDNRFLIRFNHVLDLEEDQNPADIDLNWCDFHVLVQGLPLGKMTREMAEFVRNKLGRLCHTLWDLAEGSPPSRPRARNDSHAPIQVFPQPVVSSARRASPTRSVDEDPPRRGSSIFGFTHDLPECTVLIDPTPVSSPQVSATISHPPNPPAPLDPTVQPLHNLLFLSVVRPEPLSPPIPPTKPNQPPPPSENYLFPLPQTSMNLPTLIRNPIPTPNLSQTSPTYRRGCTRSTLCWNCQGLWGLGKCRGLKNLVRTHHPSLVFLAETKCNNSRIEYVKQKLDWFGFGVPSKGKSGGLALLWDKSVSVQLQSFSEHHIDATVLCDDDRDSWRFTGIYGAPEIGNHFQTWSLLSRLSSQSCRPWLCAGDYNEILKRDEKQGGVDRLQWQIQNFRSALQSAGLHDLGFVGSPFTWCNNHAAPDTKRVHLNRACGNPLWSQMFPETTVTHLNSALSDHAPIIISTTGSVVTPTALSRLWRKQGHRLELQIREIKRGPISLEPRRKEIDLRDKLDACSRRRVNAIDRMDEGDRWNDDPAALRRLIERHFSRVFDSDQPSTTEIEKGKEHIACRIDYATAQALAQPFTKEEVVRALFQMAPMKSPGQISLVGGLEHEGTLQGVSVCRNAPPISHLLFVGDTLIFSQASEEAMRGVARKLEIYAQVSGQAINLNKSYVVFSCNVNVALHDLLANILGIRRVAQHDLYLGLPSILGKSQKAVFSSLRDKIWNQISGWNKKMLSQTGKGMLIKAVLQSIPTYAMGVFRLPEGVLRDIQSLCADFWWHNQGHRKVHWIAWDKLCARSVEGGLGFREFLAFNQAMLAKQCWRVFTNPHSLLGRLLP</sequence>
<evidence type="ECO:0000259" key="2">
    <source>
        <dbReference type="Pfam" id="PF03372"/>
    </source>
</evidence>
<reference evidence="3" key="2">
    <citation type="journal article" date="2024" name="Plant">
        <title>Genomic evolution and insights into agronomic trait innovations of Sesamum species.</title>
        <authorList>
            <person name="Miao H."/>
            <person name="Wang L."/>
            <person name="Qu L."/>
            <person name="Liu H."/>
            <person name="Sun Y."/>
            <person name="Le M."/>
            <person name="Wang Q."/>
            <person name="Wei S."/>
            <person name="Zheng Y."/>
            <person name="Lin W."/>
            <person name="Duan Y."/>
            <person name="Cao H."/>
            <person name="Xiong S."/>
            <person name="Wang X."/>
            <person name="Wei L."/>
            <person name="Li C."/>
            <person name="Ma Q."/>
            <person name="Ju M."/>
            <person name="Zhao R."/>
            <person name="Li G."/>
            <person name="Mu C."/>
            <person name="Tian Q."/>
            <person name="Mei H."/>
            <person name="Zhang T."/>
            <person name="Gao T."/>
            <person name="Zhang H."/>
        </authorList>
    </citation>
    <scope>NUCLEOTIDE SEQUENCE</scope>
    <source>
        <strain evidence="3">K16</strain>
    </source>
</reference>
<dbReference type="SUPFAM" id="SSF56219">
    <property type="entry name" value="DNase I-like"/>
    <property type="match status" value="1"/>
</dbReference>
<dbReference type="Pfam" id="PF03372">
    <property type="entry name" value="Exo_endo_phos"/>
    <property type="match status" value="1"/>
</dbReference>
<proteinExistence type="predicted"/>
<evidence type="ECO:0000313" key="4">
    <source>
        <dbReference type="Proteomes" id="UP001289374"/>
    </source>
</evidence>
<keyword evidence="4" id="KW-1185">Reference proteome</keyword>
<feature type="domain" description="Endonuclease/exonuclease/phosphatase" evidence="2">
    <location>
        <begin position="384"/>
        <end position="565"/>
    </location>
</feature>
<protein>
    <submittedName>
        <fullName evidence="3">Mitochondrial protein</fullName>
    </submittedName>
</protein>
<dbReference type="PANTHER" id="PTHR33116:SF86">
    <property type="entry name" value="REVERSE TRANSCRIPTASE DOMAIN-CONTAINING PROTEIN"/>
    <property type="match status" value="1"/>
</dbReference>
<feature type="region of interest" description="Disordered" evidence="1">
    <location>
        <begin position="285"/>
        <end position="305"/>
    </location>
</feature>
<name>A0AAE1T8R4_9LAMI</name>
<evidence type="ECO:0000256" key="1">
    <source>
        <dbReference type="SAM" id="MobiDB-lite"/>
    </source>
</evidence>
<feature type="compositionally biased region" description="Polar residues" evidence="1">
    <location>
        <begin position="285"/>
        <end position="294"/>
    </location>
</feature>
<organism evidence="3 4">
    <name type="scientific">Sesamum angolense</name>
    <dbReference type="NCBI Taxonomy" id="2727404"/>
    <lineage>
        <taxon>Eukaryota</taxon>
        <taxon>Viridiplantae</taxon>
        <taxon>Streptophyta</taxon>
        <taxon>Embryophyta</taxon>
        <taxon>Tracheophyta</taxon>
        <taxon>Spermatophyta</taxon>
        <taxon>Magnoliopsida</taxon>
        <taxon>eudicotyledons</taxon>
        <taxon>Gunneridae</taxon>
        <taxon>Pentapetalae</taxon>
        <taxon>asterids</taxon>
        <taxon>lamiids</taxon>
        <taxon>Lamiales</taxon>
        <taxon>Pedaliaceae</taxon>
        <taxon>Sesamum</taxon>
    </lineage>
</organism>
<dbReference type="AlphaFoldDB" id="A0AAE1T8R4"/>
<dbReference type="EMBL" id="JACGWL010000550">
    <property type="protein sequence ID" value="KAK4383569.1"/>
    <property type="molecule type" value="Genomic_DNA"/>
</dbReference>